<dbReference type="GO" id="GO:0005509">
    <property type="term" value="F:calcium ion binding"/>
    <property type="evidence" value="ECO:0007669"/>
    <property type="project" value="InterPro"/>
</dbReference>
<accession>A0A8S4NIR2</accession>
<keyword evidence="1 6" id="KW-0245">EGF-like domain</keyword>
<dbReference type="CDD" id="cd00054">
    <property type="entry name" value="EGF_CA"/>
    <property type="match status" value="4"/>
</dbReference>
<dbReference type="OrthoDB" id="6082174at2759"/>
<dbReference type="PROSITE" id="PS00022">
    <property type="entry name" value="EGF_1"/>
    <property type="match status" value="5"/>
</dbReference>
<feature type="domain" description="EGF-like" evidence="8">
    <location>
        <begin position="293"/>
        <end position="330"/>
    </location>
</feature>
<dbReference type="SMART" id="SM00181">
    <property type="entry name" value="EGF"/>
    <property type="match status" value="5"/>
</dbReference>
<feature type="disulfide bond" evidence="6">
    <location>
        <begin position="280"/>
        <end position="289"/>
    </location>
</feature>
<dbReference type="InterPro" id="IPR000742">
    <property type="entry name" value="EGF"/>
</dbReference>
<feature type="domain" description="EGF-like" evidence="8">
    <location>
        <begin position="23"/>
        <end position="59"/>
    </location>
</feature>
<evidence type="ECO:0000313" key="9">
    <source>
        <dbReference type="EMBL" id="CAH1781448.1"/>
    </source>
</evidence>
<keyword evidence="3" id="KW-0677">Repeat</keyword>
<evidence type="ECO:0000259" key="8">
    <source>
        <dbReference type="PROSITE" id="PS50026"/>
    </source>
</evidence>
<evidence type="ECO:0000256" key="1">
    <source>
        <dbReference type="ARBA" id="ARBA00022536"/>
    </source>
</evidence>
<evidence type="ECO:0000256" key="3">
    <source>
        <dbReference type="ARBA" id="ARBA00022737"/>
    </source>
</evidence>
<dbReference type="Gene3D" id="2.10.25.10">
    <property type="entry name" value="Laminin"/>
    <property type="match status" value="5"/>
</dbReference>
<dbReference type="PANTHER" id="PTHR24033:SF151">
    <property type="entry name" value="NOTCH 2"/>
    <property type="match status" value="1"/>
</dbReference>
<feature type="chain" id="PRO_5035854349" description="EGF-like domain-containing protein" evidence="7">
    <location>
        <begin position="19"/>
        <end position="586"/>
    </location>
</feature>
<dbReference type="Pfam" id="PF00008">
    <property type="entry name" value="EGF"/>
    <property type="match status" value="3"/>
</dbReference>
<keyword evidence="10" id="KW-1185">Reference proteome</keyword>
<sequence>MSLLWLTLVATLLNGIDASGYGNGNECEANPCSNDGICILWEEAPYCFCPPNYTGDLCDDYITAQNDTCDCLWPSNTGSGCSPNPCFNEGQCVQAYGNYKCICPGKSEGDRCHKASKEVECWSWKYKPKNCSAPSNHSNGYVVDLRVAKRISRTICVPNVNYGLYNNDTIWVIDGCRAIFEIDCVIDACIGVTCTPPLMCQNNYDSYACIQNENPCTDTPCLNGATCDNYESMKYNCTCPTGYYGDNCEFFDYCGELAPCENGATCANDENDESGYNCTCPEWFEGQNCSDAIPNGCDSSPCQNNATCIPYPGLVYNCTCLEGFTGDDCESVAGFSLNIVGVAPTKKALLKVYDSATGWSSSSNFDIDSTSFQKVVFVPEIGTFTLLLYVDDDSDGLFLTSGIDQGVKKTFTISTIVAAQAPIFILNANLVTLYECFVTLDSVTVPTALAPGSNAGLYCFFYPELCGVPCVDNYVLVTQQMATCSGSSTITCSSDAVSDNAVVWPGGRCDMGLVIPNEEYRIICDLSLDTALATGDPIDVLNNSNTTTSVLFMMTAFGGNCPIINDNGGSPANDINDGIPFSQTCN</sequence>
<keyword evidence="4 6" id="KW-1015">Disulfide bond</keyword>
<evidence type="ECO:0000256" key="7">
    <source>
        <dbReference type="SAM" id="SignalP"/>
    </source>
</evidence>
<evidence type="ECO:0000313" key="10">
    <source>
        <dbReference type="Proteomes" id="UP000749559"/>
    </source>
</evidence>
<dbReference type="FunFam" id="2.10.25.10:FF:000012">
    <property type="entry name" value="Delta-like protein"/>
    <property type="match status" value="1"/>
</dbReference>
<dbReference type="Proteomes" id="UP000749559">
    <property type="component" value="Unassembled WGS sequence"/>
</dbReference>
<feature type="disulfide bond" evidence="6">
    <location>
        <begin position="49"/>
        <end position="58"/>
    </location>
</feature>
<feature type="signal peptide" evidence="7">
    <location>
        <begin position="1"/>
        <end position="18"/>
    </location>
</feature>
<dbReference type="EMBL" id="CAIIXF020000004">
    <property type="protein sequence ID" value="CAH1781448.1"/>
    <property type="molecule type" value="Genomic_DNA"/>
</dbReference>
<dbReference type="PROSITE" id="PS01186">
    <property type="entry name" value="EGF_2"/>
    <property type="match status" value="2"/>
</dbReference>
<evidence type="ECO:0000256" key="4">
    <source>
        <dbReference type="ARBA" id="ARBA00023157"/>
    </source>
</evidence>
<comment type="caution">
    <text evidence="9">The sequence shown here is derived from an EMBL/GenBank/DDBJ whole genome shotgun (WGS) entry which is preliminary data.</text>
</comment>
<dbReference type="PANTHER" id="PTHR24033">
    <property type="entry name" value="EGF-LIKE DOMAIN-CONTAINING PROTEIN"/>
    <property type="match status" value="1"/>
</dbReference>
<feature type="disulfide bond" evidence="6">
    <location>
        <begin position="103"/>
        <end position="112"/>
    </location>
</feature>
<organism evidence="9 10">
    <name type="scientific">Owenia fusiformis</name>
    <name type="common">Polychaete worm</name>
    <dbReference type="NCBI Taxonomy" id="6347"/>
    <lineage>
        <taxon>Eukaryota</taxon>
        <taxon>Metazoa</taxon>
        <taxon>Spiralia</taxon>
        <taxon>Lophotrochozoa</taxon>
        <taxon>Annelida</taxon>
        <taxon>Polychaeta</taxon>
        <taxon>Sedentaria</taxon>
        <taxon>Canalipalpata</taxon>
        <taxon>Sabellida</taxon>
        <taxon>Oweniida</taxon>
        <taxon>Oweniidae</taxon>
        <taxon>Owenia</taxon>
    </lineage>
</organism>
<dbReference type="InterPro" id="IPR051830">
    <property type="entry name" value="NOTCH_homolog"/>
</dbReference>
<comment type="caution">
    <text evidence="6">Lacks conserved residue(s) required for the propagation of feature annotation.</text>
</comment>
<dbReference type="SUPFAM" id="SSF57196">
    <property type="entry name" value="EGF/Laminin"/>
    <property type="match status" value="5"/>
</dbReference>
<reference evidence="9" key="1">
    <citation type="submission" date="2022-03" db="EMBL/GenBank/DDBJ databases">
        <authorList>
            <person name="Martin C."/>
        </authorList>
    </citation>
    <scope>NUCLEOTIDE SEQUENCE</scope>
</reference>
<proteinExistence type="predicted"/>
<evidence type="ECO:0000256" key="6">
    <source>
        <dbReference type="PROSITE-ProRule" id="PRU00076"/>
    </source>
</evidence>
<keyword evidence="2 7" id="KW-0732">Signal</keyword>
<protein>
    <recommendedName>
        <fullName evidence="8">EGF-like domain-containing protein</fullName>
    </recommendedName>
</protein>
<dbReference type="PROSITE" id="PS50026">
    <property type="entry name" value="EGF_3"/>
    <property type="match status" value="5"/>
</dbReference>
<gene>
    <name evidence="9" type="ORF">OFUS_LOCUS8026</name>
</gene>
<dbReference type="SMART" id="SM00179">
    <property type="entry name" value="EGF_CA"/>
    <property type="match status" value="5"/>
</dbReference>
<feature type="domain" description="EGF-like" evidence="8">
    <location>
        <begin position="77"/>
        <end position="113"/>
    </location>
</feature>
<feature type="disulfide bond" evidence="6">
    <location>
        <begin position="320"/>
        <end position="329"/>
    </location>
</feature>
<evidence type="ECO:0000256" key="5">
    <source>
        <dbReference type="ARBA" id="ARBA00023180"/>
    </source>
</evidence>
<feature type="domain" description="EGF-like" evidence="8">
    <location>
        <begin position="212"/>
        <end position="249"/>
    </location>
</feature>
<name>A0A8S4NIR2_OWEFU</name>
<dbReference type="FunFam" id="2.10.25.10:FF:000063">
    <property type="entry name" value="Slit guidance ligand 2"/>
    <property type="match status" value="1"/>
</dbReference>
<evidence type="ECO:0000256" key="2">
    <source>
        <dbReference type="ARBA" id="ARBA00022729"/>
    </source>
</evidence>
<dbReference type="InterPro" id="IPR001881">
    <property type="entry name" value="EGF-like_Ca-bd_dom"/>
</dbReference>
<feature type="disulfide bond" evidence="6">
    <location>
        <begin position="239"/>
        <end position="248"/>
    </location>
</feature>
<dbReference type="AlphaFoldDB" id="A0A8S4NIR2"/>
<keyword evidence="5" id="KW-0325">Glycoprotein</keyword>
<feature type="domain" description="EGF-like" evidence="8">
    <location>
        <begin position="250"/>
        <end position="290"/>
    </location>
</feature>